<evidence type="ECO:0000313" key="2">
    <source>
        <dbReference type="Proteomes" id="UP001443914"/>
    </source>
</evidence>
<accession>A0AAW1MKL3</accession>
<dbReference type="Proteomes" id="UP001443914">
    <property type="component" value="Unassembled WGS sequence"/>
</dbReference>
<evidence type="ECO:0000313" key="1">
    <source>
        <dbReference type="EMBL" id="KAK9749029.1"/>
    </source>
</evidence>
<protein>
    <submittedName>
        <fullName evidence="1">Uncharacterized protein</fullName>
    </submittedName>
</protein>
<organism evidence="1 2">
    <name type="scientific">Saponaria officinalis</name>
    <name type="common">Common soapwort</name>
    <name type="synonym">Lychnis saponaria</name>
    <dbReference type="NCBI Taxonomy" id="3572"/>
    <lineage>
        <taxon>Eukaryota</taxon>
        <taxon>Viridiplantae</taxon>
        <taxon>Streptophyta</taxon>
        <taxon>Embryophyta</taxon>
        <taxon>Tracheophyta</taxon>
        <taxon>Spermatophyta</taxon>
        <taxon>Magnoliopsida</taxon>
        <taxon>eudicotyledons</taxon>
        <taxon>Gunneridae</taxon>
        <taxon>Pentapetalae</taxon>
        <taxon>Caryophyllales</taxon>
        <taxon>Caryophyllaceae</taxon>
        <taxon>Caryophylleae</taxon>
        <taxon>Saponaria</taxon>
    </lineage>
</organism>
<dbReference type="AlphaFoldDB" id="A0AAW1MKL3"/>
<dbReference type="EMBL" id="JBDFQZ010000002">
    <property type="protein sequence ID" value="KAK9749029.1"/>
    <property type="molecule type" value="Genomic_DNA"/>
</dbReference>
<sequence>MIWSGPWIPRTQTRRVVSPHGGSRTDMRVAELNAPDGVSWNVPPVQSIFLPFEQDRILSIFLSHNKPDDTWCWDPEKDGIYSLKSAYRLPTDDTTNTEGQSDFSREQWLWNKISSTPVLVRIKLFFRQLCNEALAT</sequence>
<keyword evidence="2" id="KW-1185">Reference proteome</keyword>
<name>A0AAW1MKL3_SAPOF</name>
<proteinExistence type="predicted"/>
<comment type="caution">
    <text evidence="1">The sequence shown here is derived from an EMBL/GenBank/DDBJ whole genome shotgun (WGS) entry which is preliminary data.</text>
</comment>
<gene>
    <name evidence="1" type="ORF">RND81_02G097800</name>
</gene>
<reference evidence="1" key="1">
    <citation type="submission" date="2024-03" db="EMBL/GenBank/DDBJ databases">
        <title>WGS assembly of Saponaria officinalis var. Norfolk2.</title>
        <authorList>
            <person name="Jenkins J."/>
            <person name="Shu S."/>
            <person name="Grimwood J."/>
            <person name="Barry K."/>
            <person name="Goodstein D."/>
            <person name="Schmutz J."/>
            <person name="Leebens-Mack J."/>
            <person name="Osbourn A."/>
        </authorList>
    </citation>
    <scope>NUCLEOTIDE SEQUENCE [LARGE SCALE GENOMIC DNA]</scope>
    <source>
        <strain evidence="1">JIC</strain>
    </source>
</reference>